<feature type="chain" id="PRO_5034243992" evidence="2">
    <location>
        <begin position="31"/>
        <end position="1306"/>
    </location>
</feature>
<dbReference type="Proteomes" id="UP000199581">
    <property type="component" value="Unassembled WGS sequence"/>
</dbReference>
<organism evidence="3 4">
    <name type="scientific">Desulfomicrobium norvegicum (strain DSM 1741 / NCIMB 8310)</name>
    <name type="common">Desulfovibrio baculatus (strain Norway 4)</name>
    <name type="synonym">Desulfovibrio desulfuricans (strain Norway 4)</name>
    <dbReference type="NCBI Taxonomy" id="52561"/>
    <lineage>
        <taxon>Bacteria</taxon>
        <taxon>Pseudomonadati</taxon>
        <taxon>Thermodesulfobacteriota</taxon>
        <taxon>Desulfovibrionia</taxon>
        <taxon>Desulfovibrionales</taxon>
        <taxon>Desulfomicrobiaceae</taxon>
        <taxon>Desulfomicrobium</taxon>
    </lineage>
</organism>
<accession>A0A8G2C2C8</accession>
<evidence type="ECO:0000256" key="1">
    <source>
        <dbReference type="SAM" id="MobiDB-lite"/>
    </source>
</evidence>
<gene>
    <name evidence="3" type="ORF">SAMN05421830_104153</name>
</gene>
<feature type="signal peptide" evidence="2">
    <location>
        <begin position="1"/>
        <end position="30"/>
    </location>
</feature>
<proteinExistence type="predicted"/>
<dbReference type="EMBL" id="FOTO01000004">
    <property type="protein sequence ID" value="SFL64068.1"/>
    <property type="molecule type" value="Genomic_DNA"/>
</dbReference>
<sequence>MITSNCVQVRACIRATLFLCILCIFSAASALGQSGQSPVTAAAGSNAKVSGRTDSAAAVSQAAGADAALRGLAEKNVLTVRALVGYGRIPAADMAPLAGLRGKGIDVLGATPEQLGAILKEHGAALSPAERDSLGRVVEVMREAGAMETTADSAPQETASGFTQGEPGDDEALEAELAAILAEEVPEIPAQEDESAPIRDNAVANTAGVSFTASNVESAALPPMKPAPFLDINALTPTQWDGAVAAAMEGMRMVYGPMSEADEESFRKTWGVLRQYPSPDAVDYLNKFNPLLGEFLSLRGAVAEAGARLEESVEEIAWAAEADDPALAMNAMTLARQHRNTILSCQKRLDEIVAELVALGNPPDGKALMAEGQKQYKSAKDFLRALVEQPGPEGEWVGYIIYPKYFVGKDGGAIKHQPYHFLIYSHGEPKKYSGIALDTGTYDDKEYGYVEGIDLDTVDMLSGLEGDTINYTFTDEDGEPWILHAQRYTGGPFPEFSEISQDLFEEARIKNDRIQAERLEAAKLIEDPEAQLKEILGAGIGHELNDSSIQEALAHYRMRESFHAAAVKWASMSEKLADSEEARLKQFDALIAGGAPQQVAEAGTAKQKPQEEKKEEAKEAQEPEVAIGPEDTPLHIVDDQPAEDRRVIDQEAIDFHSANVAIIQRNMDRDIADITKETNPDRRHDLEMRVLNAKANLQSEQDRIETLKTGVIVHTRSEWDDFARSQFIQNIAADQRKMEKVDRAMKKALAMADTLPYDKAAQVRAIVAKGFSPEVMTATDTAKASEVIKEVYGVATGHWEGEKKKADADAEWADTCLQTAETVKSTADKSLMVLSFVGGPAVNRVYQGAVGYVEGGPKEAFLRVGGSYNQLTGIAVDGYRGFEAAVESGGGWEEGFKGAGWEVAKGIAMDKAMGFVARGVSRGYGAVKGRGGARADAPDAPKTSGKVEAPDAQNTAGLGKIKPSGIPDDGFNRPLTEADRQAYKAQMADARTRVTSYKKTFDKLQQARRDKAPPTEIKKILRELDDRSAKIHASPQAKMIMKTHQRSPKNKEMVKRFVNSMDRVHNRVQKRFHDKMDAEWDREGLAPIRNADSGKSVNTDYDIARQVKFDENGLPIAPKKNGRPVPESLWQADAQKKWDEAYAEVTGQSPKRSWETVTTKGHSEAYNDLAVIEKNGILRANKAWAGQTSDVNQFKGDHLRGDPNFSRVEKHVEVSRSTSKECQKRLLPLMEDKTPPKTDKANYEAFMKHKNYWEKMNKIMEDMGSGRLDPLEGDRRIRLLSGGKSSLEVTHDLRNFLESLIKFGKS</sequence>
<dbReference type="OrthoDB" id="5469344at2"/>
<protein>
    <submittedName>
        <fullName evidence="3">Uncharacterized protein</fullName>
    </submittedName>
</protein>
<reference evidence="3 4" key="1">
    <citation type="submission" date="2016-10" db="EMBL/GenBank/DDBJ databases">
        <authorList>
            <person name="Varghese N."/>
            <person name="Submissions S."/>
        </authorList>
    </citation>
    <scope>NUCLEOTIDE SEQUENCE [LARGE SCALE GENOMIC DNA]</scope>
    <source>
        <strain evidence="3 4">DSM 1741</strain>
    </source>
</reference>
<name>A0A8G2C2C8_DESNO</name>
<feature type="compositionally biased region" description="Basic and acidic residues" evidence="1">
    <location>
        <begin position="608"/>
        <end position="621"/>
    </location>
</feature>
<evidence type="ECO:0000313" key="4">
    <source>
        <dbReference type="Proteomes" id="UP000199581"/>
    </source>
</evidence>
<keyword evidence="2" id="KW-0732">Signal</keyword>
<evidence type="ECO:0000313" key="3">
    <source>
        <dbReference type="EMBL" id="SFL64068.1"/>
    </source>
</evidence>
<feature type="region of interest" description="Disordered" evidence="1">
    <location>
        <begin position="927"/>
        <end position="974"/>
    </location>
</feature>
<feature type="region of interest" description="Disordered" evidence="1">
    <location>
        <begin position="596"/>
        <end position="636"/>
    </location>
</feature>
<evidence type="ECO:0000256" key="2">
    <source>
        <dbReference type="SAM" id="SignalP"/>
    </source>
</evidence>
<keyword evidence="4" id="KW-1185">Reference proteome</keyword>
<comment type="caution">
    <text evidence="3">The sequence shown here is derived from an EMBL/GenBank/DDBJ whole genome shotgun (WGS) entry which is preliminary data.</text>
</comment>
<dbReference type="RefSeq" id="WP_092191181.1">
    <property type="nucleotide sequence ID" value="NZ_FOTO01000004.1"/>
</dbReference>